<dbReference type="Proteomes" id="UP000029707">
    <property type="component" value="Unassembled WGS sequence"/>
</dbReference>
<evidence type="ECO:0000313" key="2">
    <source>
        <dbReference type="EMBL" id="TLE01775.1"/>
    </source>
</evidence>
<organism evidence="2 3">
    <name type="scientific">Helicobacter japonicus</name>
    <dbReference type="NCBI Taxonomy" id="425400"/>
    <lineage>
        <taxon>Bacteria</taxon>
        <taxon>Pseudomonadati</taxon>
        <taxon>Campylobacterota</taxon>
        <taxon>Epsilonproteobacteria</taxon>
        <taxon>Campylobacterales</taxon>
        <taxon>Helicobacteraceae</taxon>
        <taxon>Helicobacter</taxon>
    </lineage>
</organism>
<dbReference type="EMBL" id="JRMQ02000006">
    <property type="protein sequence ID" value="TLE01775.1"/>
    <property type="molecule type" value="Genomic_DNA"/>
</dbReference>
<name>A0A4U8TPM7_9HELI</name>
<dbReference type="RefSeq" id="WP_034361024.1">
    <property type="nucleotide sequence ID" value="NZ_CAJUDB010000006.1"/>
</dbReference>
<dbReference type="STRING" id="425400.LS65_02455"/>
<evidence type="ECO:0000259" key="1">
    <source>
        <dbReference type="Pfam" id="PF22196"/>
    </source>
</evidence>
<sequence>MKYMIYNKYDSNQNSASLLCSTKALFSALNLEVVSPSSSMDLFDCGGYWARLVQKDDLLCNVAYNLALANAADATLVFLEEDTYANAFYAKTLIESSTQTMREIESQYLHKFNLLYDSKVQMIYLPDLLNTLHLDSFIHKKFTQFSTTIVRGAYQSYVPKSTNHRIYEQIDLKVLESSITYQYYAHLLPVNMQSALYNSAKLFFDLADLGVDFILTHSLSQFDILDSQRKKLCNVYNRDNIALPILFLPQVLLLAFGEEDKNKLGFAYHKQKVEIL</sequence>
<dbReference type="AlphaFoldDB" id="A0A4U8TPM7"/>
<accession>A0A4U8TPM7</accession>
<protein>
    <recommendedName>
        <fullName evidence="1">HdrB-like C-terminal domain-containing protein</fullName>
    </recommendedName>
</protein>
<gene>
    <name evidence="2" type="ORF">LS65_005445</name>
</gene>
<dbReference type="OrthoDB" id="5321581at2"/>
<reference evidence="2 3" key="1">
    <citation type="journal article" date="2014" name="Genome Announc.">
        <title>Draft genome sequences of eight enterohepatic helicobacter species isolated from both laboratory and wild rodents.</title>
        <authorList>
            <person name="Sheh A."/>
            <person name="Shen Z."/>
            <person name="Fox J.G."/>
        </authorList>
    </citation>
    <scope>NUCLEOTIDE SEQUENCE [LARGE SCALE GENOMIC DNA]</scope>
    <source>
        <strain evidence="2 3">MIT 01-6451</strain>
    </source>
</reference>
<dbReference type="Pfam" id="PF22196">
    <property type="entry name" value="HdrB-like_C"/>
    <property type="match status" value="1"/>
</dbReference>
<proteinExistence type="predicted"/>
<keyword evidence="3" id="KW-1185">Reference proteome</keyword>
<dbReference type="Gene3D" id="1.20.1050.140">
    <property type="match status" value="1"/>
</dbReference>
<evidence type="ECO:0000313" key="3">
    <source>
        <dbReference type="Proteomes" id="UP000029707"/>
    </source>
</evidence>
<dbReference type="InterPro" id="IPR054018">
    <property type="entry name" value="HdrB-like_C"/>
</dbReference>
<dbReference type="Gene3D" id="3.40.50.11810">
    <property type="match status" value="1"/>
</dbReference>
<feature type="domain" description="HdrB-like C-terminal" evidence="1">
    <location>
        <begin position="184"/>
        <end position="270"/>
    </location>
</feature>
<comment type="caution">
    <text evidence="2">The sequence shown here is derived from an EMBL/GenBank/DDBJ whole genome shotgun (WGS) entry which is preliminary data.</text>
</comment>